<gene>
    <name evidence="1" type="ORF">GMORB2_3172</name>
</gene>
<proteinExistence type="predicted"/>
<reference evidence="1" key="1">
    <citation type="submission" date="2020-03" db="EMBL/GenBank/DDBJ databases">
        <title>Site-based positive gene gene selection in Geosmithia morbida across the United States reveals a broad range of putative effectors and factors for local host and environmental adapation.</title>
        <authorList>
            <person name="Onufrak A."/>
            <person name="Murdoch R.W."/>
            <person name="Gazis R."/>
            <person name="Huff M."/>
            <person name="Staton M."/>
            <person name="Klingeman W."/>
            <person name="Hadziabdic D."/>
        </authorList>
    </citation>
    <scope>NUCLEOTIDE SEQUENCE</scope>
    <source>
        <strain evidence="1">1262</strain>
    </source>
</reference>
<dbReference type="Proteomes" id="UP000749293">
    <property type="component" value="Unassembled WGS sequence"/>
</dbReference>
<keyword evidence="2" id="KW-1185">Reference proteome</keyword>
<dbReference type="EMBL" id="JAANYQ010000017">
    <property type="protein sequence ID" value="KAF4120371.1"/>
    <property type="molecule type" value="Genomic_DNA"/>
</dbReference>
<evidence type="ECO:0000313" key="2">
    <source>
        <dbReference type="Proteomes" id="UP000749293"/>
    </source>
</evidence>
<accession>A0A9P4YRN2</accession>
<dbReference type="GeneID" id="55969400"/>
<evidence type="ECO:0000313" key="1">
    <source>
        <dbReference type="EMBL" id="KAF4120371.1"/>
    </source>
</evidence>
<comment type="caution">
    <text evidence="1">The sequence shown here is derived from an EMBL/GenBank/DDBJ whole genome shotgun (WGS) entry which is preliminary data.</text>
</comment>
<dbReference type="AlphaFoldDB" id="A0A9P4YRN2"/>
<sequence length="85" mass="8952">MTPYTSGAAGAVTRGRLKALYSPPGSAANPDLDRCVCRSGLCDPRADGPGDAPLLPVLRCGDSNRGRLMASYTPSGPYERLDLER</sequence>
<name>A0A9P4YRN2_9HYPO</name>
<dbReference type="RefSeq" id="XP_035319023.1">
    <property type="nucleotide sequence ID" value="XM_035465148.1"/>
</dbReference>
<protein>
    <submittedName>
        <fullName evidence="1">Uncharacterized protein</fullName>
    </submittedName>
</protein>
<organism evidence="1 2">
    <name type="scientific">Geosmithia morbida</name>
    <dbReference type="NCBI Taxonomy" id="1094350"/>
    <lineage>
        <taxon>Eukaryota</taxon>
        <taxon>Fungi</taxon>
        <taxon>Dikarya</taxon>
        <taxon>Ascomycota</taxon>
        <taxon>Pezizomycotina</taxon>
        <taxon>Sordariomycetes</taxon>
        <taxon>Hypocreomycetidae</taxon>
        <taxon>Hypocreales</taxon>
        <taxon>Bionectriaceae</taxon>
        <taxon>Geosmithia</taxon>
    </lineage>
</organism>